<name>A0ABS7A106_9DEIN</name>
<keyword evidence="2" id="KW-0472">Membrane</keyword>
<keyword evidence="4" id="KW-1185">Reference proteome</keyword>
<evidence type="ECO:0000256" key="2">
    <source>
        <dbReference type="SAM" id="Phobius"/>
    </source>
</evidence>
<keyword evidence="1" id="KW-0175">Coiled coil</keyword>
<comment type="caution">
    <text evidence="3">The sequence shown here is derived from an EMBL/GenBank/DDBJ whole genome shotgun (WGS) entry which is preliminary data.</text>
</comment>
<proteinExistence type="predicted"/>
<accession>A0ABS7A106</accession>
<evidence type="ECO:0000256" key="1">
    <source>
        <dbReference type="SAM" id="Coils"/>
    </source>
</evidence>
<dbReference type="Proteomes" id="UP000724268">
    <property type="component" value="Unassembled WGS sequence"/>
</dbReference>
<evidence type="ECO:0000313" key="4">
    <source>
        <dbReference type="Proteomes" id="UP000724268"/>
    </source>
</evidence>
<gene>
    <name evidence="3" type="ORF">KZX47_11805</name>
</gene>
<feature type="transmembrane region" description="Helical" evidence="2">
    <location>
        <begin position="6"/>
        <end position="23"/>
    </location>
</feature>
<protein>
    <submittedName>
        <fullName evidence="3">Uncharacterized protein</fullName>
    </submittedName>
</protein>
<dbReference type="EMBL" id="JAHXRS010000024">
    <property type="protein sequence ID" value="MBW6395828.1"/>
    <property type="molecule type" value="Genomic_DNA"/>
</dbReference>
<feature type="coiled-coil region" evidence="1">
    <location>
        <begin position="59"/>
        <end position="93"/>
    </location>
</feature>
<organism evidence="3 4">
    <name type="scientific">Thermus brevis</name>
    <dbReference type="NCBI Taxonomy" id="2862456"/>
    <lineage>
        <taxon>Bacteria</taxon>
        <taxon>Thermotogati</taxon>
        <taxon>Deinococcota</taxon>
        <taxon>Deinococci</taxon>
        <taxon>Thermales</taxon>
        <taxon>Thermaceae</taxon>
        <taxon>Thermus</taxon>
    </lineage>
</organism>
<evidence type="ECO:0000313" key="3">
    <source>
        <dbReference type="EMBL" id="MBW6395828.1"/>
    </source>
</evidence>
<keyword evidence="2" id="KW-0812">Transmembrane</keyword>
<sequence length="213" mass="23873">MRWPVVAGLSGLGLGAVGVYYLSRSRSKAEEKAVDSVAADLPQHPGVQSNNRASFCQLLSDYRMRLKQQQDLLADAEAKMRQIERQAEDICRVYAQDPTFKYNCNGRPVCSWNEWYTVSGTTTNQQANSACLTHLKTGSGLSLRIHELRSGETWNDTWEDVKRINAQIADAYQQIQSLRVQYARAQDQANAARAAIADLERRISDLEAQGVFC</sequence>
<reference evidence="3 4" key="1">
    <citation type="submission" date="2021-07" db="EMBL/GenBank/DDBJ databases">
        <title>Thermus aquaticus gen. n. and sp. n., a nonsporulating extreme thermophile.</title>
        <authorList>
            <person name="Hu C.-J."/>
            <person name="Li W.-J."/>
            <person name="Xian W.-D."/>
        </authorList>
    </citation>
    <scope>NUCLEOTIDE SEQUENCE [LARGE SCALE GENOMIC DNA]</scope>
    <source>
        <strain evidence="3 4">SYSU G05001</strain>
    </source>
</reference>
<dbReference type="RefSeq" id="WP_219760336.1">
    <property type="nucleotide sequence ID" value="NZ_JAHXRS010000024.1"/>
</dbReference>
<keyword evidence="2" id="KW-1133">Transmembrane helix</keyword>
<feature type="coiled-coil region" evidence="1">
    <location>
        <begin position="161"/>
        <end position="209"/>
    </location>
</feature>